<sequence length="110" mass="13504">MIFEQIQPYIKEIKDEGFILEIWQAMLNQWRVLQNISIEDQADFEQFLSKMMEIERACVEEGDQRPIVFMKKDLQECHVEIAKRNGEKWRYVLHPYGYQMQWEIFKVEKE</sequence>
<dbReference type="Proteomes" id="UP000295788">
    <property type="component" value="Unassembled WGS sequence"/>
</dbReference>
<name>A0A4V2USX2_9BACI</name>
<protein>
    <submittedName>
        <fullName evidence="1">Uncharacterized protein</fullName>
    </submittedName>
</protein>
<keyword evidence="2" id="KW-1185">Reference proteome</keyword>
<reference evidence="1 2" key="1">
    <citation type="submission" date="2019-03" db="EMBL/GenBank/DDBJ databases">
        <title>Genomic Encyclopedia of Type Strains, Phase IV (KMG-IV): sequencing the most valuable type-strain genomes for metagenomic binning, comparative biology and taxonomic classification.</title>
        <authorList>
            <person name="Goeker M."/>
        </authorList>
    </citation>
    <scope>NUCLEOTIDE SEQUENCE [LARGE SCALE GENOMIC DNA]</scope>
    <source>
        <strain evidence="1 2">DSM 23802</strain>
    </source>
</reference>
<evidence type="ECO:0000313" key="1">
    <source>
        <dbReference type="EMBL" id="TCS83111.1"/>
    </source>
</evidence>
<proteinExistence type="predicted"/>
<accession>A0A4V2USX2</accession>
<comment type="caution">
    <text evidence="1">The sequence shown here is derived from an EMBL/GenBank/DDBJ whole genome shotgun (WGS) entry which is preliminary data.</text>
</comment>
<gene>
    <name evidence="1" type="ORF">EDD72_10637</name>
</gene>
<evidence type="ECO:0000313" key="2">
    <source>
        <dbReference type="Proteomes" id="UP000295788"/>
    </source>
</evidence>
<organism evidence="1 2">
    <name type="scientific">Tepidibacillus fermentans</name>
    <dbReference type="NCBI Taxonomy" id="1281767"/>
    <lineage>
        <taxon>Bacteria</taxon>
        <taxon>Bacillati</taxon>
        <taxon>Bacillota</taxon>
        <taxon>Bacilli</taxon>
        <taxon>Bacillales</taxon>
        <taxon>Bacillaceae</taxon>
        <taxon>Tepidibacillus</taxon>
    </lineage>
</organism>
<dbReference type="RefSeq" id="WP_132768028.1">
    <property type="nucleotide sequence ID" value="NZ_SMAB01000006.1"/>
</dbReference>
<dbReference type="EMBL" id="SMAB01000006">
    <property type="protein sequence ID" value="TCS83111.1"/>
    <property type="molecule type" value="Genomic_DNA"/>
</dbReference>
<dbReference type="AlphaFoldDB" id="A0A4V2USX2"/>